<dbReference type="CTD" id="78773051"/>
<comment type="caution">
    <text evidence="2">The sequence shown here is derived from an EMBL/GenBank/DDBJ whole genome shotgun (WGS) entry which is preliminary data.</text>
</comment>
<dbReference type="GeneID" id="78773051"/>
<evidence type="ECO:0000313" key="2">
    <source>
        <dbReference type="EMBL" id="KAF1768424.1"/>
    </source>
</evidence>
<dbReference type="RefSeq" id="XP_053590998.1">
    <property type="nucleotide sequence ID" value="XM_053722353.1"/>
</dbReference>
<feature type="signal peptide" evidence="1">
    <location>
        <begin position="1"/>
        <end position="22"/>
    </location>
</feature>
<organism evidence="2 3">
    <name type="scientific">Caenorhabditis remanei</name>
    <name type="common">Caenorhabditis vulgaris</name>
    <dbReference type="NCBI Taxonomy" id="31234"/>
    <lineage>
        <taxon>Eukaryota</taxon>
        <taxon>Metazoa</taxon>
        <taxon>Ecdysozoa</taxon>
        <taxon>Nematoda</taxon>
        <taxon>Chromadorea</taxon>
        <taxon>Rhabditida</taxon>
        <taxon>Rhabditina</taxon>
        <taxon>Rhabditomorpha</taxon>
        <taxon>Rhabditoidea</taxon>
        <taxon>Rhabditidae</taxon>
        <taxon>Peloderinae</taxon>
        <taxon>Caenorhabditis</taxon>
    </lineage>
</organism>
<reference evidence="2 3" key="1">
    <citation type="submission" date="2019-12" db="EMBL/GenBank/DDBJ databases">
        <title>Chromosome-level assembly of the Caenorhabditis remanei genome.</title>
        <authorList>
            <person name="Teterina A.A."/>
            <person name="Willis J.H."/>
            <person name="Phillips P.C."/>
        </authorList>
    </citation>
    <scope>NUCLEOTIDE SEQUENCE [LARGE SCALE GENOMIC DNA]</scope>
    <source>
        <strain evidence="2 3">PX506</strain>
        <tissue evidence="2">Whole organism</tissue>
    </source>
</reference>
<dbReference type="PROSITE" id="PS51257">
    <property type="entry name" value="PROKAR_LIPOPROTEIN"/>
    <property type="match status" value="1"/>
</dbReference>
<accession>A0A6A5HPB1</accession>
<gene>
    <name evidence="2" type="ORF">GCK72_000236</name>
</gene>
<evidence type="ECO:0000256" key="1">
    <source>
        <dbReference type="SAM" id="SignalP"/>
    </source>
</evidence>
<feature type="chain" id="PRO_5025345638" evidence="1">
    <location>
        <begin position="23"/>
        <end position="86"/>
    </location>
</feature>
<dbReference type="Proteomes" id="UP000483820">
    <property type="component" value="Chromosome I"/>
</dbReference>
<dbReference type="AlphaFoldDB" id="A0A6A5HPB1"/>
<protein>
    <submittedName>
        <fullName evidence="2">Uncharacterized protein</fullName>
    </submittedName>
</protein>
<sequence length="86" mass="9490">MKTQNLLYVLLVLAVFSCITMAGSEIRGPCIDRFCRIICRNNGYESGHCHRWARGYSGSLAFWLESSVCSDDVKVAQSEVPDVGAS</sequence>
<evidence type="ECO:0000313" key="3">
    <source>
        <dbReference type="Proteomes" id="UP000483820"/>
    </source>
</evidence>
<name>A0A6A5HPB1_CAERE</name>
<dbReference type="EMBL" id="WUAV01000001">
    <property type="protein sequence ID" value="KAF1768424.1"/>
    <property type="molecule type" value="Genomic_DNA"/>
</dbReference>
<dbReference type="KEGG" id="crq:GCK72_000236"/>
<proteinExistence type="predicted"/>
<keyword evidence="1" id="KW-0732">Signal</keyword>